<dbReference type="InterPro" id="IPR001537">
    <property type="entry name" value="SpoU_MeTrfase"/>
</dbReference>
<dbReference type="SUPFAM" id="SSF55315">
    <property type="entry name" value="L30e-like"/>
    <property type="match status" value="1"/>
</dbReference>
<dbReference type="CDD" id="cd18095">
    <property type="entry name" value="SpoU-like_rRNA-MTase"/>
    <property type="match status" value="1"/>
</dbReference>
<dbReference type="GO" id="GO:0008173">
    <property type="term" value="F:RNA methyltransferase activity"/>
    <property type="evidence" value="ECO:0007669"/>
    <property type="project" value="InterPro"/>
</dbReference>
<dbReference type="Pfam" id="PF00588">
    <property type="entry name" value="SpoU_methylase"/>
    <property type="match status" value="1"/>
</dbReference>
<dbReference type="InterPro" id="IPR029064">
    <property type="entry name" value="Ribosomal_eL30-like_sf"/>
</dbReference>
<accession>A0A1I1U2E9</accession>
<sequence>MTPVRVDDPDDPRLADYRELEALGHRPDPRRFIAESELVVERLLRSPYPVASVLTTESHRARLGPALASRPEVPVYVGEQALLRTVVGFNFHRGVAACGLRPPALRWADMARGTAFEDVPEDMLSALGERPAYTIALAQGLSDPANVGAIVRAARAFGVDLLLLDRAGADPLSRRAIRAAAGNVFAQAIAGVGDLVAVVGRLRRAGATVLAATPGPRARPLGAVVRPARLVILVGSEGQGLPATLRAVSDDEVAIPMRPGVDSLGVAAATAILLYALAGAQDPGL</sequence>
<dbReference type="EMBL" id="FOMX01000003">
    <property type="protein sequence ID" value="SFD65041.1"/>
    <property type="molecule type" value="Genomic_DNA"/>
</dbReference>
<evidence type="ECO:0000313" key="5">
    <source>
        <dbReference type="Proteomes" id="UP000199400"/>
    </source>
</evidence>
<reference evidence="5" key="1">
    <citation type="submission" date="2016-10" db="EMBL/GenBank/DDBJ databases">
        <authorList>
            <person name="Varghese N."/>
            <person name="Submissions S."/>
        </authorList>
    </citation>
    <scope>NUCLEOTIDE SEQUENCE [LARGE SCALE GENOMIC DNA]</scope>
    <source>
        <strain evidence="5">ATCC 25963</strain>
    </source>
</reference>
<dbReference type="GO" id="GO:0032259">
    <property type="term" value="P:methylation"/>
    <property type="evidence" value="ECO:0007669"/>
    <property type="project" value="UniProtKB-KW"/>
</dbReference>
<dbReference type="OrthoDB" id="9785673at2"/>
<evidence type="ECO:0000256" key="2">
    <source>
        <dbReference type="ARBA" id="ARBA00022679"/>
    </source>
</evidence>
<gene>
    <name evidence="4" type="ORF">SAMN02745121_00920</name>
</gene>
<dbReference type="PANTHER" id="PTHR43191">
    <property type="entry name" value="RRNA METHYLTRANSFERASE 3"/>
    <property type="match status" value="1"/>
</dbReference>
<name>A0A1I1U2E9_9BACT</name>
<dbReference type="AlphaFoldDB" id="A0A1I1U2E9"/>
<dbReference type="PANTHER" id="PTHR43191:SF12">
    <property type="entry name" value="RRNA METHYLASE"/>
    <property type="match status" value="1"/>
</dbReference>
<protein>
    <submittedName>
        <fullName evidence="4">tRNA G18 (Ribose-2'-O)-methylase SpoU</fullName>
    </submittedName>
</protein>
<dbReference type="InterPro" id="IPR029028">
    <property type="entry name" value="Alpha/beta_knot_MTases"/>
</dbReference>
<evidence type="ECO:0000256" key="1">
    <source>
        <dbReference type="ARBA" id="ARBA00022603"/>
    </source>
</evidence>
<proteinExistence type="predicted"/>
<organism evidence="4 5">
    <name type="scientific">Nannocystis exedens</name>
    <dbReference type="NCBI Taxonomy" id="54"/>
    <lineage>
        <taxon>Bacteria</taxon>
        <taxon>Pseudomonadati</taxon>
        <taxon>Myxococcota</taxon>
        <taxon>Polyangia</taxon>
        <taxon>Nannocystales</taxon>
        <taxon>Nannocystaceae</taxon>
        <taxon>Nannocystis</taxon>
    </lineage>
</organism>
<feature type="domain" description="tRNA/rRNA methyltransferase SpoU type" evidence="3">
    <location>
        <begin position="138"/>
        <end position="275"/>
    </location>
</feature>
<dbReference type="STRING" id="54.SAMN02745121_00920"/>
<dbReference type="Gene3D" id="3.40.1280.10">
    <property type="match status" value="1"/>
</dbReference>
<dbReference type="SUPFAM" id="SSF75217">
    <property type="entry name" value="alpha/beta knot"/>
    <property type="match status" value="1"/>
</dbReference>
<evidence type="ECO:0000259" key="3">
    <source>
        <dbReference type="Pfam" id="PF00588"/>
    </source>
</evidence>
<dbReference type="RefSeq" id="WP_100792754.1">
    <property type="nucleotide sequence ID" value="NZ_FOMX01000003.1"/>
</dbReference>
<dbReference type="InterPro" id="IPR051259">
    <property type="entry name" value="rRNA_Methyltransferase"/>
</dbReference>
<dbReference type="Proteomes" id="UP000199400">
    <property type="component" value="Unassembled WGS sequence"/>
</dbReference>
<dbReference type="GO" id="GO:0006396">
    <property type="term" value="P:RNA processing"/>
    <property type="evidence" value="ECO:0007669"/>
    <property type="project" value="InterPro"/>
</dbReference>
<dbReference type="InterPro" id="IPR029026">
    <property type="entry name" value="tRNA_m1G_MTases_N"/>
</dbReference>
<evidence type="ECO:0000313" key="4">
    <source>
        <dbReference type="EMBL" id="SFD65041.1"/>
    </source>
</evidence>
<keyword evidence="1 4" id="KW-0489">Methyltransferase</keyword>
<dbReference type="GO" id="GO:0003723">
    <property type="term" value="F:RNA binding"/>
    <property type="evidence" value="ECO:0007669"/>
    <property type="project" value="InterPro"/>
</dbReference>
<keyword evidence="5" id="KW-1185">Reference proteome</keyword>
<keyword evidence="2" id="KW-0808">Transferase</keyword>